<evidence type="ECO:0000313" key="1">
    <source>
        <dbReference type="EMBL" id="KAL3529959.1"/>
    </source>
</evidence>
<evidence type="ECO:0000313" key="2">
    <source>
        <dbReference type="Proteomes" id="UP001630127"/>
    </source>
</evidence>
<dbReference type="EMBL" id="JBJUIK010000004">
    <property type="protein sequence ID" value="KAL3529959.1"/>
    <property type="molecule type" value="Genomic_DNA"/>
</dbReference>
<protein>
    <submittedName>
        <fullName evidence="1">Uncharacterized protein</fullName>
    </submittedName>
</protein>
<sequence length="190" mass="20674">MTDWAFKAPGWKIGMLDNNEQGCGTKHGDMIHNCLVPNQFGLFLRVSILNPAIKRSLSLKPKFTDRGGCKDPVADDTNFGSSEQSGSIEQSVQNFDKILVTRAVSGRGSILKMTIVGVREDGCIKPILSSSASLASFDNLCEIPVQKSSFVMGPLNTQQHVGVTSTSNVNPIVNSIPSEYDQSDYRIHVE</sequence>
<comment type="caution">
    <text evidence="1">The sequence shown here is derived from an EMBL/GenBank/DDBJ whole genome shotgun (WGS) entry which is preliminary data.</text>
</comment>
<accession>A0ABD3AE71</accession>
<gene>
    <name evidence="1" type="ORF">ACH5RR_009281</name>
</gene>
<organism evidence="1 2">
    <name type="scientific">Cinchona calisaya</name>
    <dbReference type="NCBI Taxonomy" id="153742"/>
    <lineage>
        <taxon>Eukaryota</taxon>
        <taxon>Viridiplantae</taxon>
        <taxon>Streptophyta</taxon>
        <taxon>Embryophyta</taxon>
        <taxon>Tracheophyta</taxon>
        <taxon>Spermatophyta</taxon>
        <taxon>Magnoliopsida</taxon>
        <taxon>eudicotyledons</taxon>
        <taxon>Gunneridae</taxon>
        <taxon>Pentapetalae</taxon>
        <taxon>asterids</taxon>
        <taxon>lamiids</taxon>
        <taxon>Gentianales</taxon>
        <taxon>Rubiaceae</taxon>
        <taxon>Cinchonoideae</taxon>
        <taxon>Cinchoneae</taxon>
        <taxon>Cinchona</taxon>
    </lineage>
</organism>
<name>A0ABD3AE71_9GENT</name>
<dbReference type="AlphaFoldDB" id="A0ABD3AE71"/>
<proteinExistence type="predicted"/>
<keyword evidence="2" id="KW-1185">Reference proteome</keyword>
<reference evidence="1 2" key="1">
    <citation type="submission" date="2024-11" db="EMBL/GenBank/DDBJ databases">
        <title>A near-complete genome assembly of Cinchona calisaya.</title>
        <authorList>
            <person name="Lian D.C."/>
            <person name="Zhao X.W."/>
            <person name="Wei L."/>
        </authorList>
    </citation>
    <scope>NUCLEOTIDE SEQUENCE [LARGE SCALE GENOMIC DNA]</scope>
    <source>
        <tissue evidence="1">Nenye</tissue>
    </source>
</reference>
<dbReference type="Proteomes" id="UP001630127">
    <property type="component" value="Unassembled WGS sequence"/>
</dbReference>